<dbReference type="InterPro" id="IPR009003">
    <property type="entry name" value="Peptidase_S1_PA"/>
</dbReference>
<proteinExistence type="evidence at transcript level"/>
<name>A0A4Y7MLE1_9CRUS</name>
<dbReference type="FunFam" id="2.40.10.10:FF:000082">
    <property type="entry name" value="Plasma kallikrein"/>
    <property type="match status" value="1"/>
</dbReference>
<dbReference type="PANTHER" id="PTHR24258:SF140">
    <property type="entry name" value="BCDNA.GH08420-RELATED"/>
    <property type="match status" value="1"/>
</dbReference>
<dbReference type="GO" id="GO:0006508">
    <property type="term" value="P:proteolysis"/>
    <property type="evidence" value="ECO:0007669"/>
    <property type="project" value="InterPro"/>
</dbReference>
<evidence type="ECO:0000256" key="1">
    <source>
        <dbReference type="SAM" id="MobiDB-lite"/>
    </source>
</evidence>
<dbReference type="Gene3D" id="2.40.10.10">
    <property type="entry name" value="Trypsin-like serine proteases"/>
    <property type="match status" value="1"/>
</dbReference>
<dbReference type="InterPro" id="IPR001254">
    <property type="entry name" value="Trypsin_dom"/>
</dbReference>
<dbReference type="PANTHER" id="PTHR24258">
    <property type="entry name" value="SERINE PROTEASE-RELATED"/>
    <property type="match status" value="1"/>
</dbReference>
<evidence type="ECO:0000313" key="3">
    <source>
        <dbReference type="EMBL" id="SVE80659.1"/>
    </source>
</evidence>
<feature type="compositionally biased region" description="Low complexity" evidence="1">
    <location>
        <begin position="42"/>
        <end position="53"/>
    </location>
</feature>
<evidence type="ECO:0000259" key="2">
    <source>
        <dbReference type="PROSITE" id="PS50240"/>
    </source>
</evidence>
<reference evidence="3" key="1">
    <citation type="submission" date="2018-08" db="EMBL/GenBank/DDBJ databases">
        <authorList>
            <person name="Cornetti L."/>
        </authorList>
    </citation>
    <scope>NUCLEOTIDE SEQUENCE</scope>
    <source>
        <strain evidence="3">FR-SA-1</strain>
    </source>
</reference>
<dbReference type="SUPFAM" id="SSF50494">
    <property type="entry name" value="Trypsin-like serine proteases"/>
    <property type="match status" value="1"/>
</dbReference>
<dbReference type="Pfam" id="PF00089">
    <property type="entry name" value="Trypsin"/>
    <property type="match status" value="1"/>
</dbReference>
<feature type="region of interest" description="Disordered" evidence="1">
    <location>
        <begin position="88"/>
        <end position="132"/>
    </location>
</feature>
<dbReference type="SMART" id="SM00020">
    <property type="entry name" value="Tryp_SPc"/>
    <property type="match status" value="1"/>
</dbReference>
<dbReference type="InterPro" id="IPR018114">
    <property type="entry name" value="TRYPSIN_HIS"/>
</dbReference>
<dbReference type="OrthoDB" id="425190at2759"/>
<dbReference type="PROSITE" id="PS50240">
    <property type="entry name" value="TRYPSIN_DOM"/>
    <property type="match status" value="1"/>
</dbReference>
<dbReference type="CDD" id="cd00190">
    <property type="entry name" value="Tryp_SPc"/>
    <property type="match status" value="1"/>
</dbReference>
<dbReference type="PROSITE" id="PS00134">
    <property type="entry name" value="TRYPSIN_HIS"/>
    <property type="match status" value="1"/>
</dbReference>
<dbReference type="InterPro" id="IPR001314">
    <property type="entry name" value="Peptidase_S1A"/>
</dbReference>
<dbReference type="PRINTS" id="PR00722">
    <property type="entry name" value="CHYMOTRYPSIN"/>
</dbReference>
<organism evidence="3">
    <name type="scientific">Daphnia magna</name>
    <dbReference type="NCBI Taxonomy" id="35525"/>
    <lineage>
        <taxon>Eukaryota</taxon>
        <taxon>Metazoa</taxon>
        <taxon>Ecdysozoa</taxon>
        <taxon>Arthropoda</taxon>
        <taxon>Crustacea</taxon>
        <taxon>Branchiopoda</taxon>
        <taxon>Diplostraca</taxon>
        <taxon>Cladocera</taxon>
        <taxon>Anomopoda</taxon>
        <taxon>Daphniidae</taxon>
        <taxon>Daphnia</taxon>
    </lineage>
</organism>
<sequence>MSAFCSKPSVVVNNPPNLCDRGSICCDSKTRDSPQSGGSGSNSGSSGSTNNRPSRPPTKAPASAMSDLLSNPLTTLLAGPLLSSLAGAAMNQRPSSSGDKSDVSPQRPQSIGTRPPPTTTTTTTTTTSAPQVVDTRPYCPGTCMAPILSFSCFNDNATTTISRGFRQGRVVGGNDALPGEYCWQVALINSLNQYLCGGALIGTQWVLTAAHCVTNIVRSGDAIYVRVGDHDLTSRYGSPGAQTLRVATTYIHHNHNSQTLDNDIALLKLQGQAELKPGVCIICLPSRGSIPETGRRCTVTGYGYMGETGPIPLRVREADVPIVSEGECVRQINAVTEKIFIMPASSFCAGGEAGNDACQGDGGGPLVCEDEGYYELSGLVSWGFGCGRAQVPGVYVKVSSFISWINQIISVNNV</sequence>
<accession>A0A4Y7MLE1</accession>
<dbReference type="InterPro" id="IPR040479">
    <property type="entry name" value="CLIP_SPH_mas"/>
</dbReference>
<protein>
    <submittedName>
        <fullName evidence="3">EOG090X03V0</fullName>
    </submittedName>
</protein>
<dbReference type="GO" id="GO:0004252">
    <property type="term" value="F:serine-type endopeptidase activity"/>
    <property type="evidence" value="ECO:0007669"/>
    <property type="project" value="InterPro"/>
</dbReference>
<feature type="region of interest" description="Disordered" evidence="1">
    <location>
        <begin position="27"/>
        <end position="65"/>
    </location>
</feature>
<gene>
    <name evidence="3" type="primary">EOG090X03V0</name>
</gene>
<dbReference type="InterPro" id="IPR043504">
    <property type="entry name" value="Peptidase_S1_PA_chymotrypsin"/>
</dbReference>
<feature type="domain" description="Peptidase S1" evidence="2">
    <location>
        <begin position="170"/>
        <end position="410"/>
    </location>
</feature>
<feature type="compositionally biased region" description="Polar residues" evidence="1">
    <location>
        <begin position="92"/>
        <end position="112"/>
    </location>
</feature>
<dbReference type="AlphaFoldDB" id="A0A4Y7MLE1"/>
<dbReference type="EMBL" id="LR011040">
    <property type="protein sequence ID" value="SVE80659.1"/>
    <property type="molecule type" value="mRNA"/>
</dbReference>
<dbReference type="Pfam" id="PF18398">
    <property type="entry name" value="CLIP_SPH_mas"/>
    <property type="match status" value="2"/>
</dbReference>